<comment type="caution">
    <text evidence="2">The sequence shown here is derived from an EMBL/GenBank/DDBJ whole genome shotgun (WGS) entry which is preliminary data.</text>
</comment>
<feature type="region of interest" description="Disordered" evidence="1">
    <location>
        <begin position="361"/>
        <end position="395"/>
    </location>
</feature>
<feature type="region of interest" description="Disordered" evidence="1">
    <location>
        <begin position="559"/>
        <end position="579"/>
    </location>
</feature>
<dbReference type="Proteomes" id="UP000252519">
    <property type="component" value="Unassembled WGS sequence"/>
</dbReference>
<evidence type="ECO:0000313" key="2">
    <source>
        <dbReference type="EMBL" id="RCN36941.1"/>
    </source>
</evidence>
<sequence length="579" mass="62976">MTKDAANFGTTIERIVHPVSSPIDDNLQTAVESGSYEGRRTTVTDSSGVMVNTRSGNEPSHRRVRSMSQVSIDSYLVSLLDRAKDVEAALSREELVRSQRSIVRTLEEENEGFVCDEEVQIRTVHNDGHFNNHRLSKLSIHTNNDEFFYVGGHPPSDGRTSLRSRGSMSRQSMQSTDFLAGSFAANNEWVDTLQTTASGQSLKSNHIENDVVYTGEDDEVFEDAAQAKDMAVQQPVPKIRINGRSLSGSSMTSSVYVTAQERLTSPDGVGEALDAMSPIHHERSSKYDVHGTVESDCVTADCYTSSTHTSDLVSDHIPGTHSVSCHTAEEPIRRSHSNLHGSSCLYNECDQEIVRNHDHPGSHDVDTKTARMSTSSLHTASDQYDRAAHSASHQNIHSSTCNVGYEEAPQQLPTSNGSLHASTAMLDRAGQSASRQSIRSSTSNVDVAYDQAPQPTHMSNASLHASTAMLDRTGQSASRQNIRSSTSNVDVAYDQAPHPTHMSNASLHASTAMLDRTGQSASRQNIRSSTSNVDVAYDQAPQPTYMSNASLHASTAVLDRTGQSASRQNIDSRLLARTS</sequence>
<dbReference type="EMBL" id="JOJR01000512">
    <property type="protein sequence ID" value="RCN36941.1"/>
    <property type="molecule type" value="Genomic_DNA"/>
</dbReference>
<keyword evidence="3" id="KW-1185">Reference proteome</keyword>
<evidence type="ECO:0000256" key="1">
    <source>
        <dbReference type="SAM" id="MobiDB-lite"/>
    </source>
</evidence>
<evidence type="ECO:0000313" key="3">
    <source>
        <dbReference type="Proteomes" id="UP000252519"/>
    </source>
</evidence>
<organism evidence="2 3">
    <name type="scientific">Ancylostoma caninum</name>
    <name type="common">Dog hookworm</name>
    <dbReference type="NCBI Taxonomy" id="29170"/>
    <lineage>
        <taxon>Eukaryota</taxon>
        <taxon>Metazoa</taxon>
        <taxon>Ecdysozoa</taxon>
        <taxon>Nematoda</taxon>
        <taxon>Chromadorea</taxon>
        <taxon>Rhabditida</taxon>
        <taxon>Rhabditina</taxon>
        <taxon>Rhabditomorpha</taxon>
        <taxon>Strongyloidea</taxon>
        <taxon>Ancylostomatidae</taxon>
        <taxon>Ancylostomatinae</taxon>
        <taxon>Ancylostoma</taxon>
    </lineage>
</organism>
<accession>A0A368FXN6</accession>
<protein>
    <submittedName>
        <fullName evidence="2">Uncharacterized protein</fullName>
    </submittedName>
</protein>
<name>A0A368FXN6_ANCCA</name>
<dbReference type="AlphaFoldDB" id="A0A368FXN6"/>
<dbReference type="STRING" id="29170.A0A368FXN6"/>
<feature type="compositionally biased region" description="Polar residues" evidence="1">
    <location>
        <begin position="561"/>
        <end position="579"/>
    </location>
</feature>
<reference evidence="2 3" key="1">
    <citation type="submission" date="2014-10" db="EMBL/GenBank/DDBJ databases">
        <title>Draft genome of the hookworm Ancylostoma caninum.</title>
        <authorList>
            <person name="Mitreva M."/>
        </authorList>
    </citation>
    <scope>NUCLEOTIDE SEQUENCE [LARGE SCALE GENOMIC DNA]</scope>
    <source>
        <strain evidence="2 3">Baltimore</strain>
    </source>
</reference>
<feature type="compositionally biased region" description="Polar residues" evidence="1">
    <location>
        <begin position="370"/>
        <end position="382"/>
    </location>
</feature>
<proteinExistence type="predicted"/>
<dbReference type="OrthoDB" id="5876894at2759"/>
<gene>
    <name evidence="2" type="ORF">ANCCAN_17182</name>
</gene>